<keyword evidence="3" id="KW-1185">Reference proteome</keyword>
<protein>
    <submittedName>
        <fullName evidence="2">dTDP-4-dehydrorhamnose reductase</fullName>
        <ecNumber evidence="2">1.1.1.133</ecNumber>
    </submittedName>
</protein>
<reference evidence="3" key="1">
    <citation type="journal article" date="2015" name="Microbiology">
        <title>Genome of Methanoregula boonei 6A8 reveals adaptations to oligotrophic peatland environments.</title>
        <authorList>
            <person name="Braeuer S."/>
            <person name="Cadillo-Quiroz H."/>
            <person name="Kyrpides N."/>
            <person name="Woyke T."/>
            <person name="Goodwin L."/>
            <person name="Detter C."/>
            <person name="Podell S."/>
            <person name="Yavitt J.B."/>
            <person name="Zinder S.H."/>
        </authorList>
    </citation>
    <scope>NUCLEOTIDE SEQUENCE [LARGE SCALE GENOMIC DNA]</scope>
    <source>
        <strain evidence="3">DSM 21154 / JCM 14090 / 6A8</strain>
    </source>
</reference>
<dbReference type="SUPFAM" id="SSF51735">
    <property type="entry name" value="NAD(P)-binding Rossmann-fold domains"/>
    <property type="match status" value="1"/>
</dbReference>
<evidence type="ECO:0000313" key="2">
    <source>
        <dbReference type="EMBL" id="ABS56267.1"/>
    </source>
</evidence>
<proteinExistence type="predicted"/>
<dbReference type="eggNOG" id="arCOG01367">
    <property type="taxonomic scope" value="Archaea"/>
</dbReference>
<dbReference type="RefSeq" id="WP_012107315.1">
    <property type="nucleotide sequence ID" value="NC_009712.1"/>
</dbReference>
<dbReference type="GeneID" id="5409911"/>
<keyword evidence="2" id="KW-0560">Oxidoreductase</keyword>
<dbReference type="HOGENOM" id="CLU_045518_1_2_2"/>
<dbReference type="CDD" id="cd05254">
    <property type="entry name" value="dTDP_HR_like_SDR_e"/>
    <property type="match status" value="1"/>
</dbReference>
<dbReference type="InterPro" id="IPR005913">
    <property type="entry name" value="dTDP_dehydrorham_reduct"/>
</dbReference>
<dbReference type="Pfam" id="PF04321">
    <property type="entry name" value="RmlD_sub_bind"/>
    <property type="match status" value="1"/>
</dbReference>
<dbReference type="InterPro" id="IPR036291">
    <property type="entry name" value="NAD(P)-bd_dom_sf"/>
</dbReference>
<evidence type="ECO:0000313" key="3">
    <source>
        <dbReference type="Proteomes" id="UP000002408"/>
    </source>
</evidence>
<dbReference type="GO" id="GO:0019305">
    <property type="term" value="P:dTDP-rhamnose biosynthetic process"/>
    <property type="evidence" value="ECO:0007669"/>
    <property type="project" value="TreeGrafter"/>
</dbReference>
<dbReference type="Gene3D" id="3.90.25.10">
    <property type="entry name" value="UDP-galactose 4-epimerase, domain 1"/>
    <property type="match status" value="1"/>
</dbReference>
<dbReference type="Proteomes" id="UP000002408">
    <property type="component" value="Chromosome"/>
</dbReference>
<dbReference type="AlphaFoldDB" id="A7I956"/>
<dbReference type="PANTHER" id="PTHR10491:SF4">
    <property type="entry name" value="METHIONINE ADENOSYLTRANSFERASE 2 SUBUNIT BETA"/>
    <property type="match status" value="1"/>
</dbReference>
<dbReference type="InterPro" id="IPR029903">
    <property type="entry name" value="RmlD-like-bd"/>
</dbReference>
<organism evidence="2 3">
    <name type="scientific">Methanoregula boonei (strain DSM 21154 / JCM 14090 / 6A8)</name>
    <dbReference type="NCBI Taxonomy" id="456442"/>
    <lineage>
        <taxon>Archaea</taxon>
        <taxon>Methanobacteriati</taxon>
        <taxon>Methanobacteriota</taxon>
        <taxon>Stenosarchaea group</taxon>
        <taxon>Methanomicrobia</taxon>
        <taxon>Methanomicrobiales</taxon>
        <taxon>Methanoregulaceae</taxon>
        <taxon>Methanoregula</taxon>
    </lineage>
</organism>
<dbReference type="NCBIfam" id="TIGR01214">
    <property type="entry name" value="rmlD"/>
    <property type="match status" value="1"/>
</dbReference>
<dbReference type="KEGG" id="mbn:Mboo_1750"/>
<dbReference type="EC" id="1.1.1.133" evidence="2"/>
<dbReference type="OrthoDB" id="4907at2157"/>
<evidence type="ECO:0000259" key="1">
    <source>
        <dbReference type="Pfam" id="PF04321"/>
    </source>
</evidence>
<sequence>MRVLITGVNGQLGQDIRKVCEQNSIDHIATGSKELNISNVSEVQHFVKKNPVDVIINCAAYNAVDLAETEWKKAYRVNGLGVRNLATAANSLGAVFVHFSTDYVFDGKSRLPYTIADLPRPISRYGMSKLLGETMTRDIADTFILIRTSWVFGKGNDNFPKKIMGWSKNKTELKVVDDQVASPTYTADLAKATLDLILKNARGMYHITNSGYCSRYEWAEFLLAKVGWKGNLVRGSSDEFMSAAQRPAYSVLDNFGTPECLGYSLPDWKDATERFLQDLEAVS</sequence>
<gene>
    <name evidence="2" type="ordered locus">Mboo_1750</name>
</gene>
<dbReference type="EMBL" id="CP000780">
    <property type="protein sequence ID" value="ABS56267.1"/>
    <property type="molecule type" value="Genomic_DNA"/>
</dbReference>
<name>A7I956_METB6</name>
<accession>A7I956</accession>
<dbReference type="GO" id="GO:0008831">
    <property type="term" value="F:dTDP-4-dehydrorhamnose reductase activity"/>
    <property type="evidence" value="ECO:0007669"/>
    <property type="project" value="UniProtKB-EC"/>
</dbReference>
<dbReference type="STRING" id="456442.Mboo_1750"/>
<feature type="domain" description="RmlD-like substrate binding" evidence="1">
    <location>
        <begin position="1"/>
        <end position="279"/>
    </location>
</feature>
<dbReference type="Gene3D" id="3.40.50.720">
    <property type="entry name" value="NAD(P)-binding Rossmann-like Domain"/>
    <property type="match status" value="1"/>
</dbReference>
<dbReference type="PANTHER" id="PTHR10491">
    <property type="entry name" value="DTDP-4-DEHYDRORHAMNOSE REDUCTASE"/>
    <property type="match status" value="1"/>
</dbReference>
<dbReference type="GO" id="GO:0005829">
    <property type="term" value="C:cytosol"/>
    <property type="evidence" value="ECO:0007669"/>
    <property type="project" value="TreeGrafter"/>
</dbReference>